<dbReference type="RefSeq" id="WP_123712731.1">
    <property type="nucleotide sequence ID" value="NZ_RKHR01000004.1"/>
</dbReference>
<dbReference type="Pfam" id="PF07219">
    <property type="entry name" value="HemY_N"/>
    <property type="match status" value="1"/>
</dbReference>
<comment type="caution">
    <text evidence="12">The sequence shown here is derived from an EMBL/GenBank/DDBJ whole genome shotgun (WGS) entry which is preliminary data.</text>
</comment>
<keyword evidence="6 10" id="KW-0812">Transmembrane</keyword>
<reference evidence="12 13" key="1">
    <citation type="submission" date="2018-11" db="EMBL/GenBank/DDBJ databases">
        <title>Genomic Encyclopedia of Type Strains, Phase IV (KMG-IV): sequencing the most valuable type-strain genomes for metagenomic binning, comparative biology and taxonomic classification.</title>
        <authorList>
            <person name="Goeker M."/>
        </authorList>
    </citation>
    <scope>NUCLEOTIDE SEQUENCE [LARGE SCALE GENOMIC DNA]</scope>
    <source>
        <strain evidence="12 13">DSM 100316</strain>
    </source>
</reference>
<dbReference type="GO" id="GO:0005886">
    <property type="term" value="C:plasma membrane"/>
    <property type="evidence" value="ECO:0007669"/>
    <property type="project" value="UniProtKB-SubCell"/>
</dbReference>
<dbReference type="NCBIfam" id="TIGR00540">
    <property type="entry name" value="TPR_hemY_coli"/>
    <property type="match status" value="1"/>
</dbReference>
<evidence type="ECO:0000313" key="13">
    <source>
        <dbReference type="Proteomes" id="UP000275394"/>
    </source>
</evidence>
<evidence type="ECO:0000256" key="6">
    <source>
        <dbReference type="ARBA" id="ARBA00022692"/>
    </source>
</evidence>
<accession>A0A3N2DQ98</accession>
<dbReference type="Gene3D" id="1.25.40.10">
    <property type="entry name" value="Tetratricopeptide repeat domain"/>
    <property type="match status" value="2"/>
</dbReference>
<sequence length="408" mass="46714">MRALLIAVLIALLAAFAIAWGIHNYPGYVLIAVGKTTFEMTLWVAGFLQLLALVTILAVVWLVGRSLRLPFATRRWFSRFGGRNANGLFNRGLIAFAEGHWEKSRKALERSARRSENSLIHYLVCARASHHLDDDKGIEKYLQMAHQEAPNAYVAIDITQAEMQLGTGRYEQALATILRLRKSLGKQHPYVLRLLVKIYLGLKDYRHIEKLLPEIKRSAAFSDERYKELLVLAYQELLVAASNKEEAEQALTEVWEKVPRKWQHDNDLVYRYATLLASAKLDQRAVKLIQGHLRKYWDDRLLEVYGQLVSTDLKQQLMVAEGWLKERNNNATLLLALARLCMRLELWGKAREYYQRSLGFARTSAAFVELARLSEALGESDKSRDYYLQSLAMQGSVLELPLPSKSLR</sequence>
<dbReference type="InterPro" id="IPR019734">
    <property type="entry name" value="TPR_rpt"/>
</dbReference>
<evidence type="ECO:0000256" key="7">
    <source>
        <dbReference type="ARBA" id="ARBA00022989"/>
    </source>
</evidence>
<keyword evidence="13" id="KW-1185">Reference proteome</keyword>
<keyword evidence="8 10" id="KW-0472">Membrane</keyword>
<dbReference type="GO" id="GO:0006779">
    <property type="term" value="P:porphyrin-containing compound biosynthetic process"/>
    <property type="evidence" value="ECO:0007669"/>
    <property type="project" value="UniProtKB-KW"/>
</dbReference>
<evidence type="ECO:0000256" key="4">
    <source>
        <dbReference type="ARBA" id="ARBA00022475"/>
    </source>
</evidence>
<keyword evidence="7 10" id="KW-1133">Transmembrane helix</keyword>
<evidence type="ECO:0000256" key="1">
    <source>
        <dbReference type="ARBA" id="ARBA00002962"/>
    </source>
</evidence>
<evidence type="ECO:0000256" key="3">
    <source>
        <dbReference type="ARBA" id="ARBA00004744"/>
    </source>
</evidence>
<evidence type="ECO:0000256" key="5">
    <source>
        <dbReference type="ARBA" id="ARBA00022519"/>
    </source>
</evidence>
<evidence type="ECO:0000259" key="11">
    <source>
        <dbReference type="Pfam" id="PF07219"/>
    </source>
</evidence>
<organism evidence="12 13">
    <name type="scientific">Sinobacterium caligoides</name>
    <dbReference type="NCBI Taxonomy" id="933926"/>
    <lineage>
        <taxon>Bacteria</taxon>
        <taxon>Pseudomonadati</taxon>
        <taxon>Pseudomonadota</taxon>
        <taxon>Gammaproteobacteria</taxon>
        <taxon>Cellvibrionales</taxon>
        <taxon>Spongiibacteraceae</taxon>
        <taxon>Sinobacterium</taxon>
    </lineage>
</organism>
<dbReference type="OrthoDB" id="7053339at2"/>
<gene>
    <name evidence="12" type="ORF">EDC56_2437</name>
</gene>
<proteinExistence type="predicted"/>
<dbReference type="UniPathway" id="UPA00252"/>
<dbReference type="SUPFAM" id="SSF48452">
    <property type="entry name" value="TPR-like"/>
    <property type="match status" value="2"/>
</dbReference>
<evidence type="ECO:0000313" key="12">
    <source>
        <dbReference type="EMBL" id="ROS01988.1"/>
    </source>
</evidence>
<name>A0A3N2DQ98_9GAMM</name>
<evidence type="ECO:0000256" key="9">
    <source>
        <dbReference type="ARBA" id="ARBA00023244"/>
    </source>
</evidence>
<dbReference type="AlphaFoldDB" id="A0A3N2DQ98"/>
<keyword evidence="5" id="KW-0997">Cell inner membrane</keyword>
<comment type="subcellular location">
    <subcellularLocation>
        <location evidence="2">Cell inner membrane</location>
        <topology evidence="2">Multi-pass membrane protein</topology>
    </subcellularLocation>
</comment>
<feature type="domain" description="HemY N-terminal" evidence="11">
    <location>
        <begin position="27"/>
        <end position="131"/>
    </location>
</feature>
<dbReference type="EMBL" id="RKHR01000004">
    <property type="protein sequence ID" value="ROS01988.1"/>
    <property type="molecule type" value="Genomic_DNA"/>
</dbReference>
<dbReference type="InterPro" id="IPR010817">
    <property type="entry name" value="HemY_N"/>
</dbReference>
<keyword evidence="9" id="KW-0627">Porphyrin biosynthesis</keyword>
<dbReference type="InterPro" id="IPR011990">
    <property type="entry name" value="TPR-like_helical_dom_sf"/>
</dbReference>
<keyword evidence="4" id="KW-1003">Cell membrane</keyword>
<dbReference type="GO" id="GO:0042168">
    <property type="term" value="P:heme metabolic process"/>
    <property type="evidence" value="ECO:0007669"/>
    <property type="project" value="InterPro"/>
</dbReference>
<dbReference type="SMART" id="SM00028">
    <property type="entry name" value="TPR"/>
    <property type="match status" value="3"/>
</dbReference>
<evidence type="ECO:0000256" key="8">
    <source>
        <dbReference type="ARBA" id="ARBA00023136"/>
    </source>
</evidence>
<protein>
    <submittedName>
        <fullName evidence="12">HemY protein</fullName>
    </submittedName>
</protein>
<dbReference type="InterPro" id="IPR005254">
    <property type="entry name" value="Heme_biosyn_assoc_TPR_pro"/>
</dbReference>
<feature type="transmembrane region" description="Helical" evidence="10">
    <location>
        <begin position="43"/>
        <end position="64"/>
    </location>
</feature>
<evidence type="ECO:0000256" key="10">
    <source>
        <dbReference type="SAM" id="Phobius"/>
    </source>
</evidence>
<comment type="pathway">
    <text evidence="3">Porphyrin-containing compound metabolism; protoheme biosynthesis.</text>
</comment>
<comment type="function">
    <text evidence="1">Involved in a late step of protoheme IX synthesis.</text>
</comment>
<dbReference type="Proteomes" id="UP000275394">
    <property type="component" value="Unassembled WGS sequence"/>
</dbReference>
<evidence type="ECO:0000256" key="2">
    <source>
        <dbReference type="ARBA" id="ARBA00004429"/>
    </source>
</evidence>